<evidence type="ECO:0000313" key="2">
    <source>
        <dbReference type="EMBL" id="AAX24396.2"/>
    </source>
</evidence>
<evidence type="ECO:0000256" key="1">
    <source>
        <dbReference type="SAM" id="Phobius"/>
    </source>
</evidence>
<organism evidence="2">
    <name type="scientific">Schistosoma japonicum</name>
    <name type="common">Blood fluke</name>
    <dbReference type="NCBI Taxonomy" id="6182"/>
    <lineage>
        <taxon>Eukaryota</taxon>
        <taxon>Metazoa</taxon>
        <taxon>Spiralia</taxon>
        <taxon>Lophotrochozoa</taxon>
        <taxon>Platyhelminthes</taxon>
        <taxon>Trematoda</taxon>
        <taxon>Digenea</taxon>
        <taxon>Strigeidida</taxon>
        <taxon>Schistosomatoidea</taxon>
        <taxon>Schistosomatidae</taxon>
        <taxon>Schistosoma</taxon>
    </lineage>
</organism>
<dbReference type="AlphaFoldDB" id="Q5C7H8"/>
<keyword evidence="1" id="KW-1133">Transmembrane helix</keyword>
<feature type="transmembrane region" description="Helical" evidence="1">
    <location>
        <begin position="12"/>
        <end position="33"/>
    </location>
</feature>
<reference evidence="2" key="1">
    <citation type="journal article" date="2006" name="PLoS Pathog.">
        <title>New perspectives on host-parasite interplay by comparative transcriptomic and proteomic analyses of Schistosoma japonicum.</title>
        <authorList>
            <person name="Liu F."/>
            <person name="Lu J."/>
            <person name="Hu W."/>
            <person name="Wang S.Y."/>
            <person name="Cui S.J."/>
            <person name="Chi M."/>
            <person name="Yan Q."/>
            <person name="Wang X.R."/>
            <person name="Song H.D."/>
            <person name="Xu X.N."/>
            <person name="Wang J.J."/>
            <person name="Zhang X.L."/>
            <person name="Zhang X."/>
            <person name="Wang Z.Q."/>
            <person name="Xue C.L."/>
            <person name="Brindley P.J."/>
            <person name="McManus D.P."/>
            <person name="Yang P.Y."/>
            <person name="Feng Z."/>
            <person name="Chen Z."/>
            <person name="Han Z.G."/>
        </authorList>
    </citation>
    <scope>NUCLEOTIDE SEQUENCE</scope>
</reference>
<name>Q5C7H8_SCHJA</name>
<proteinExistence type="evidence at transcript level"/>
<protein>
    <submittedName>
        <fullName evidence="2">SJCHGC02871 protein</fullName>
    </submittedName>
</protein>
<accession>Q5C7H8</accession>
<keyword evidence="1" id="KW-0472">Membrane</keyword>
<keyword evidence="1" id="KW-0812">Transmembrane</keyword>
<sequence length="156" mass="18758">TTNHLLRMKFFTLYLTLIYTILGVYSIPGPYLGNEQSINLGKNDNQEHRKHKSATTPVHTMLHENVVNVSKRPEHSMPKYEVLWTEELRPDIDKFHYDDTFRDFPRQKLREEENPFNQILKILQSETVLPLWIVSPFYYLQETLSRFLLYLISRMW</sequence>
<dbReference type="EMBL" id="AY808507">
    <property type="protein sequence ID" value="AAX24396.2"/>
    <property type="molecule type" value="mRNA"/>
</dbReference>
<feature type="non-terminal residue" evidence="2">
    <location>
        <position position="1"/>
    </location>
</feature>